<accession>A0A183TEV3</accession>
<dbReference type="SUPFAM" id="SSF56219">
    <property type="entry name" value="DNase I-like"/>
    <property type="match status" value="1"/>
</dbReference>
<dbReference type="EMBL" id="UYSU01039506">
    <property type="protein sequence ID" value="VDM01387.1"/>
    <property type="molecule type" value="Genomic_DNA"/>
</dbReference>
<dbReference type="PANTHER" id="PTHR23227:SF84">
    <property type="entry name" value="ENDONUCLEASE_EXONUCLEASE_PHOSPHATASE DOMAIN-CONTAINING PROTEIN"/>
    <property type="match status" value="1"/>
</dbReference>
<evidence type="ECO:0000313" key="4">
    <source>
        <dbReference type="Proteomes" id="UP000275846"/>
    </source>
</evidence>
<reference evidence="3 4" key="2">
    <citation type="submission" date="2018-11" db="EMBL/GenBank/DDBJ databases">
        <authorList>
            <consortium name="Pathogen Informatics"/>
        </authorList>
    </citation>
    <scope>NUCLEOTIDE SEQUENCE [LARGE SCALE GENOMIC DNA]</scope>
    <source>
        <strain evidence="3 4">NST_G2</strain>
    </source>
</reference>
<keyword evidence="2" id="KW-1133">Transmembrane helix</keyword>
<reference evidence="5" key="1">
    <citation type="submission" date="2016-06" db="UniProtKB">
        <authorList>
            <consortium name="WormBaseParasite"/>
        </authorList>
    </citation>
    <scope>IDENTIFICATION</scope>
</reference>
<keyword evidence="2" id="KW-0472">Membrane</keyword>
<keyword evidence="2" id="KW-0812">Transmembrane</keyword>
<proteinExistence type="predicted"/>
<feature type="transmembrane region" description="Helical" evidence="2">
    <location>
        <begin position="12"/>
        <end position="29"/>
    </location>
</feature>
<protein>
    <submittedName>
        <fullName evidence="5">Endonuclease/exonuclease/phosphatase domain-containing protein</fullName>
    </submittedName>
</protein>
<feature type="region of interest" description="Disordered" evidence="1">
    <location>
        <begin position="456"/>
        <end position="481"/>
    </location>
</feature>
<keyword evidence="4" id="KW-1185">Reference proteome</keyword>
<dbReference type="AlphaFoldDB" id="A0A183TEV3"/>
<evidence type="ECO:0000256" key="2">
    <source>
        <dbReference type="SAM" id="Phobius"/>
    </source>
</evidence>
<evidence type="ECO:0000313" key="5">
    <source>
        <dbReference type="WBParaSite" id="SSLN_0001556201-mRNA-1"/>
    </source>
</evidence>
<evidence type="ECO:0000256" key="1">
    <source>
        <dbReference type="SAM" id="MobiDB-lite"/>
    </source>
</evidence>
<dbReference type="Proteomes" id="UP000275846">
    <property type="component" value="Unassembled WGS sequence"/>
</dbReference>
<dbReference type="InterPro" id="IPR036691">
    <property type="entry name" value="Endo/exonu/phosph_ase_sf"/>
</dbReference>
<dbReference type="Gene3D" id="3.60.10.10">
    <property type="entry name" value="Endonuclease/exonuclease/phosphatase"/>
    <property type="match status" value="1"/>
</dbReference>
<name>A0A183TEV3_SCHSO</name>
<dbReference type="PANTHER" id="PTHR23227">
    <property type="entry name" value="BUCENTAUR RELATED"/>
    <property type="match status" value="1"/>
</dbReference>
<gene>
    <name evidence="3" type="ORF">SSLN_LOCUS15001</name>
</gene>
<dbReference type="WBParaSite" id="SSLN_0001556201-mRNA-1">
    <property type="protein sequence ID" value="SSLN_0001556201-mRNA-1"/>
    <property type="gene ID" value="SSLN_0001556201"/>
</dbReference>
<organism evidence="5">
    <name type="scientific">Schistocephalus solidus</name>
    <name type="common">Tapeworm</name>
    <dbReference type="NCBI Taxonomy" id="70667"/>
    <lineage>
        <taxon>Eukaryota</taxon>
        <taxon>Metazoa</taxon>
        <taxon>Spiralia</taxon>
        <taxon>Lophotrochozoa</taxon>
        <taxon>Platyhelminthes</taxon>
        <taxon>Cestoda</taxon>
        <taxon>Eucestoda</taxon>
        <taxon>Diphyllobothriidea</taxon>
        <taxon>Diphyllobothriidae</taxon>
        <taxon>Schistocephalus</taxon>
    </lineage>
</organism>
<dbReference type="InterPro" id="IPR027124">
    <property type="entry name" value="Swc5/CFDP1/2"/>
</dbReference>
<evidence type="ECO:0000313" key="3">
    <source>
        <dbReference type="EMBL" id="VDM01387.1"/>
    </source>
</evidence>
<sequence length="507" mass="56773">MGDKASEIFSSVLFVIEVVGVVVVVVVMARELARYKVDISALSETRLSEQGQLEEGRDACVAFAIRNDIVGRLPCLPQSTNDRLMNLRLLLRVDKFANIISAYAPLMTSSDVAKDKFYEDLHALLATVPKLDKLIVLGDFKARVGTDHPAWQGVLSPHGLGSYNDNGRILLRECAEHRLLLTNTFCRLTTREKATWMHPRSWRWHLLDYVLVREAKIDRHVYAPSVVALASAGLCSRPEARSTGCAGNQGDPRCRWLDRSPPRHLRYEAPSTALEVIGRARRQHQDWFDDNDADISNILAEKNGLRKAYIDLRTDAPKAALFRCHHLVQQRLREMQDTCMVRKVEEIQWYTDRNEMKNFLWPPPLLSSDGTTLLTEKSQILKRWAKHFRSVLTCSSAISDAVIDRLPQVVTNNDLDLPPTLPETIRAMQQISNAIANNILLLIPLAPVTETNTTCPTPNTSVATSDYLPPPTSHTTITPSTSDGDSVLTCPYCDRTSTSHIGLVGHV</sequence>
<dbReference type="OrthoDB" id="6144240at2759"/>